<dbReference type="Proteomes" id="UP001239111">
    <property type="component" value="Chromosome 4"/>
</dbReference>
<protein>
    <submittedName>
        <fullName evidence="1">Uncharacterized protein</fullName>
    </submittedName>
</protein>
<accession>A0ACC2N731</accession>
<keyword evidence="2" id="KW-1185">Reference proteome</keyword>
<reference evidence="1" key="1">
    <citation type="submission" date="2023-04" db="EMBL/GenBank/DDBJ databases">
        <title>A chromosome-level genome assembly of the parasitoid wasp Eretmocerus hayati.</title>
        <authorList>
            <person name="Zhong Y."/>
            <person name="Liu S."/>
            <person name="Liu Y."/>
        </authorList>
    </citation>
    <scope>NUCLEOTIDE SEQUENCE</scope>
    <source>
        <strain evidence="1">ZJU_SS_LIU_2023</strain>
    </source>
</reference>
<evidence type="ECO:0000313" key="2">
    <source>
        <dbReference type="Proteomes" id="UP001239111"/>
    </source>
</evidence>
<sequence length="165" mass="17506">MSHVPVSLTEDRNTSSSAEEIVSSTPEDYVRSAICAGSSDEQPELPSSTLTSMDVSVSHSSSDLRNKSGPASNETVGSRHHTVAAFSCAKASDSLPTLSLNNAAQIACSKCFMYQGHHDCAGGMACVCSFRCPKLSELRNHISIRPSAIADCFPQRIHSDNNSVS</sequence>
<evidence type="ECO:0000313" key="1">
    <source>
        <dbReference type="EMBL" id="KAJ8666778.1"/>
    </source>
</evidence>
<organism evidence="1 2">
    <name type="scientific">Eretmocerus hayati</name>
    <dbReference type="NCBI Taxonomy" id="131215"/>
    <lineage>
        <taxon>Eukaryota</taxon>
        <taxon>Metazoa</taxon>
        <taxon>Ecdysozoa</taxon>
        <taxon>Arthropoda</taxon>
        <taxon>Hexapoda</taxon>
        <taxon>Insecta</taxon>
        <taxon>Pterygota</taxon>
        <taxon>Neoptera</taxon>
        <taxon>Endopterygota</taxon>
        <taxon>Hymenoptera</taxon>
        <taxon>Apocrita</taxon>
        <taxon>Proctotrupomorpha</taxon>
        <taxon>Chalcidoidea</taxon>
        <taxon>Aphelinidae</taxon>
        <taxon>Aphelininae</taxon>
        <taxon>Eretmocerus</taxon>
    </lineage>
</organism>
<name>A0ACC2N731_9HYME</name>
<proteinExistence type="predicted"/>
<dbReference type="EMBL" id="CM056744">
    <property type="protein sequence ID" value="KAJ8666778.1"/>
    <property type="molecule type" value="Genomic_DNA"/>
</dbReference>
<gene>
    <name evidence="1" type="ORF">QAD02_008440</name>
</gene>
<comment type="caution">
    <text evidence="1">The sequence shown here is derived from an EMBL/GenBank/DDBJ whole genome shotgun (WGS) entry which is preliminary data.</text>
</comment>